<comment type="caution">
    <text evidence="2">The sequence shown here is derived from an EMBL/GenBank/DDBJ whole genome shotgun (WGS) entry which is preliminary data.</text>
</comment>
<name>A0A6G0HFL2_LARCR</name>
<dbReference type="AlphaFoldDB" id="A0A6G0HFL2"/>
<dbReference type="CDD" id="cd08616">
    <property type="entry name" value="PI-PLCXD1c"/>
    <property type="match status" value="1"/>
</dbReference>
<protein>
    <submittedName>
        <fullName evidence="2">PI-PLC X domain-containing protein 3</fullName>
    </submittedName>
</protein>
<organism evidence="2 3">
    <name type="scientific">Larimichthys crocea</name>
    <name type="common">Large yellow croaker</name>
    <name type="synonym">Pseudosciaena crocea</name>
    <dbReference type="NCBI Taxonomy" id="215358"/>
    <lineage>
        <taxon>Eukaryota</taxon>
        <taxon>Metazoa</taxon>
        <taxon>Chordata</taxon>
        <taxon>Craniata</taxon>
        <taxon>Vertebrata</taxon>
        <taxon>Euteleostomi</taxon>
        <taxon>Actinopterygii</taxon>
        <taxon>Neopterygii</taxon>
        <taxon>Teleostei</taxon>
        <taxon>Neoteleostei</taxon>
        <taxon>Acanthomorphata</taxon>
        <taxon>Eupercaria</taxon>
        <taxon>Sciaenidae</taxon>
        <taxon>Larimichthys</taxon>
    </lineage>
</organism>
<evidence type="ECO:0000313" key="3">
    <source>
        <dbReference type="Proteomes" id="UP000424527"/>
    </source>
</evidence>
<dbReference type="GO" id="GO:0006629">
    <property type="term" value="P:lipid metabolic process"/>
    <property type="evidence" value="ECO:0007669"/>
    <property type="project" value="InterPro"/>
</dbReference>
<dbReference type="InterPro" id="IPR042158">
    <property type="entry name" value="PLCXD1/2/3"/>
</dbReference>
<dbReference type="Proteomes" id="UP000424527">
    <property type="component" value="Unassembled WGS sequence"/>
</dbReference>
<keyword evidence="3" id="KW-1185">Reference proteome</keyword>
<dbReference type="GO" id="GO:0045202">
    <property type="term" value="C:synapse"/>
    <property type="evidence" value="ECO:0007669"/>
    <property type="project" value="TreeGrafter"/>
</dbReference>
<dbReference type="SMART" id="SM00148">
    <property type="entry name" value="PLCXc"/>
    <property type="match status" value="1"/>
</dbReference>
<accession>A0A6G0HFL2</accession>
<dbReference type="PANTHER" id="PTHR13593:SF33">
    <property type="entry name" value="PI-PLC X DOMAIN-CONTAINING PROTEIN 3"/>
    <property type="match status" value="1"/>
</dbReference>
<dbReference type="InterPro" id="IPR051057">
    <property type="entry name" value="PI-PLC_domain"/>
</dbReference>
<evidence type="ECO:0000313" key="2">
    <source>
        <dbReference type="EMBL" id="KAE8277775.1"/>
    </source>
</evidence>
<dbReference type="PROSITE" id="PS50007">
    <property type="entry name" value="PIPLC_X_DOMAIN"/>
    <property type="match status" value="1"/>
</dbReference>
<evidence type="ECO:0000259" key="1">
    <source>
        <dbReference type="SMART" id="SM00148"/>
    </source>
</evidence>
<dbReference type="SUPFAM" id="SSF51695">
    <property type="entry name" value="PLC-like phosphodiesterases"/>
    <property type="match status" value="1"/>
</dbReference>
<proteinExistence type="predicted"/>
<dbReference type="InterPro" id="IPR000909">
    <property type="entry name" value="PLipase_C_PInositol-sp_X_dom"/>
</dbReference>
<sequence>MASSHGRSDLRFADWMASLPQSMHTIPLTNLSIPGSHDSFSFYIDEASPVGPEQPETVQNFVSVFGTVAKKLMRKWLATQTMNFISQLEAGIRFFDLRISTKPRDPDNELFFAHGLFSATVREGLEQISSFLSAHAREVVFLDFNHFYVVFAQEVTLQYLWEKEYQVLVFYHHPMALEVPFLWPGQMMPSPWANTTDPEKLVQFLQASVTDRRRKGTFFVSQVVLTPKASTVMKGVASGLRETITERALPGMMQWIRSQRPGESGINIITADFVELGEFISAVITLNYHLDDDEDDAT</sequence>
<dbReference type="InterPro" id="IPR017946">
    <property type="entry name" value="PLC-like_Pdiesterase_TIM-brl"/>
</dbReference>
<dbReference type="GO" id="GO:0008081">
    <property type="term" value="F:phosphoric diester hydrolase activity"/>
    <property type="evidence" value="ECO:0007669"/>
    <property type="project" value="InterPro"/>
</dbReference>
<gene>
    <name evidence="2" type="ORF">D5F01_LYC24207</name>
</gene>
<dbReference type="PANTHER" id="PTHR13593">
    <property type="match status" value="1"/>
</dbReference>
<feature type="domain" description="Phosphatidylinositol-specific phospholipase C X" evidence="1">
    <location>
        <begin position="22"/>
        <end position="188"/>
    </location>
</feature>
<dbReference type="Gene3D" id="3.20.20.190">
    <property type="entry name" value="Phosphatidylinositol (PI) phosphodiesterase"/>
    <property type="match status" value="1"/>
</dbReference>
<dbReference type="EMBL" id="REGW02000206">
    <property type="protein sequence ID" value="KAE8277775.1"/>
    <property type="molecule type" value="Genomic_DNA"/>
</dbReference>
<reference evidence="2 3" key="1">
    <citation type="submission" date="2019-07" db="EMBL/GenBank/DDBJ databases">
        <title>Chromosome genome assembly for large yellow croaker.</title>
        <authorList>
            <person name="Xiao S."/>
        </authorList>
    </citation>
    <scope>NUCLEOTIDE SEQUENCE [LARGE SCALE GENOMIC DNA]</scope>
    <source>
        <strain evidence="2">JMULYC20181020</strain>
        <tissue evidence="2">Muscle</tissue>
    </source>
</reference>